<dbReference type="Pfam" id="PF00271">
    <property type="entry name" value="Helicase_C"/>
    <property type="match status" value="1"/>
</dbReference>
<dbReference type="PROSITE" id="PS51192">
    <property type="entry name" value="HELICASE_ATP_BIND_1"/>
    <property type="match status" value="1"/>
</dbReference>
<organism evidence="5">
    <name type="scientific">Chromera velia CCMP2878</name>
    <dbReference type="NCBI Taxonomy" id="1169474"/>
    <lineage>
        <taxon>Eukaryota</taxon>
        <taxon>Sar</taxon>
        <taxon>Alveolata</taxon>
        <taxon>Colpodellida</taxon>
        <taxon>Chromeraceae</taxon>
        <taxon>Chromera</taxon>
    </lineage>
</organism>
<accession>A0A0G4HQL6</accession>
<feature type="compositionally biased region" description="Low complexity" evidence="2">
    <location>
        <begin position="1024"/>
        <end position="1037"/>
    </location>
</feature>
<evidence type="ECO:0000259" key="3">
    <source>
        <dbReference type="PROSITE" id="PS51192"/>
    </source>
</evidence>
<dbReference type="SUPFAM" id="SSF52540">
    <property type="entry name" value="P-loop containing nucleoside triphosphate hydrolases"/>
    <property type="match status" value="2"/>
</dbReference>
<dbReference type="InterPro" id="IPR000330">
    <property type="entry name" value="SNF2_N"/>
</dbReference>
<dbReference type="EMBL" id="CDMZ01003487">
    <property type="protein sequence ID" value="CEM46550.1"/>
    <property type="molecule type" value="Genomic_DNA"/>
</dbReference>
<evidence type="ECO:0000256" key="1">
    <source>
        <dbReference type="ARBA" id="ARBA00022801"/>
    </source>
</evidence>
<feature type="compositionally biased region" description="Basic and acidic residues" evidence="2">
    <location>
        <begin position="715"/>
        <end position="729"/>
    </location>
</feature>
<dbReference type="CDD" id="cd18793">
    <property type="entry name" value="SF2_C_SNF"/>
    <property type="match status" value="1"/>
</dbReference>
<feature type="domain" description="Helicase C-terminal" evidence="4">
    <location>
        <begin position="822"/>
        <end position="982"/>
    </location>
</feature>
<dbReference type="PANTHER" id="PTHR10799">
    <property type="entry name" value="SNF2/RAD54 HELICASE FAMILY"/>
    <property type="match status" value="1"/>
</dbReference>
<dbReference type="Gene3D" id="3.40.50.300">
    <property type="entry name" value="P-loop containing nucleotide triphosphate hydrolases"/>
    <property type="match status" value="2"/>
</dbReference>
<feature type="region of interest" description="Disordered" evidence="2">
    <location>
        <begin position="690"/>
        <end position="730"/>
    </location>
</feature>
<dbReference type="SMART" id="SM00487">
    <property type="entry name" value="DEXDc"/>
    <property type="match status" value="1"/>
</dbReference>
<evidence type="ECO:0000313" key="5">
    <source>
        <dbReference type="EMBL" id="CEM46550.1"/>
    </source>
</evidence>
<feature type="region of interest" description="Disordered" evidence="2">
    <location>
        <begin position="1"/>
        <end position="74"/>
    </location>
</feature>
<proteinExistence type="predicted"/>
<dbReference type="Pfam" id="PF00176">
    <property type="entry name" value="SNF2-rel_dom"/>
    <property type="match status" value="1"/>
</dbReference>
<feature type="compositionally biased region" description="Pro residues" evidence="2">
    <location>
        <begin position="44"/>
        <end position="66"/>
    </location>
</feature>
<protein>
    <recommendedName>
        <fullName evidence="6">Helicase ATP-binding domain-containing protein</fullName>
    </recommendedName>
</protein>
<dbReference type="GO" id="GO:0005524">
    <property type="term" value="F:ATP binding"/>
    <property type="evidence" value="ECO:0007669"/>
    <property type="project" value="InterPro"/>
</dbReference>
<dbReference type="GO" id="GO:0016787">
    <property type="term" value="F:hydrolase activity"/>
    <property type="evidence" value="ECO:0007669"/>
    <property type="project" value="UniProtKB-KW"/>
</dbReference>
<gene>
    <name evidence="5" type="ORF">Cvel_7950</name>
</gene>
<dbReference type="AlphaFoldDB" id="A0A0G4HQL6"/>
<keyword evidence="1" id="KW-0378">Hydrolase</keyword>
<evidence type="ECO:0008006" key="6">
    <source>
        <dbReference type="Google" id="ProtNLM"/>
    </source>
</evidence>
<dbReference type="InterPro" id="IPR049730">
    <property type="entry name" value="SNF2/RAD54-like_C"/>
</dbReference>
<feature type="region of interest" description="Disordered" evidence="2">
    <location>
        <begin position="1017"/>
        <end position="1122"/>
    </location>
</feature>
<dbReference type="CDD" id="cd17919">
    <property type="entry name" value="DEXHc_Snf"/>
    <property type="match status" value="1"/>
</dbReference>
<feature type="compositionally biased region" description="Basic and acidic residues" evidence="2">
    <location>
        <begin position="546"/>
        <end position="588"/>
    </location>
</feature>
<feature type="compositionally biased region" description="Basic and acidic residues" evidence="2">
    <location>
        <begin position="30"/>
        <end position="43"/>
    </location>
</feature>
<evidence type="ECO:0000259" key="4">
    <source>
        <dbReference type="PROSITE" id="PS51194"/>
    </source>
</evidence>
<feature type="region of interest" description="Disordered" evidence="2">
    <location>
        <begin position="545"/>
        <end position="671"/>
    </location>
</feature>
<name>A0A0G4HQL6_9ALVE</name>
<evidence type="ECO:0000256" key="2">
    <source>
        <dbReference type="SAM" id="MobiDB-lite"/>
    </source>
</evidence>
<dbReference type="PhylomeDB" id="A0A0G4HQL6"/>
<dbReference type="VEuPathDB" id="CryptoDB:Cvel_7950"/>
<dbReference type="PROSITE" id="PS51194">
    <property type="entry name" value="HELICASE_CTER"/>
    <property type="match status" value="1"/>
</dbReference>
<sequence>MSLEDLEQFAFQGGDENRVPSPPAVSDPQGQKREHESEGEEKPPPPVVLKSPDPPKLAAPMHPPSTEPLMQKPRKRIKVLQEDSDEDDGIQIITTNNAAAAAAGSSASSSSATATVRKGSRIVDVDEEDGLMEDAFTLKDLKGDDSDYDYDGEVPPLHANSPEYILLRDLLRVSCQMTELLVNGLAACDEAQARNEVETMGNVELQRRRLEVLKSFERGRCRVLRSFTVNEELLQMDAYSRLKEYQKAGVEWLLALHKMDKNGILADEMGLGKTAQALVFLSHLYFRKCSPLKKPSIVAAPASLLDNWCNEINKWAPQMRVLKYHGSLQTRTELIENFFAMNDSEEPYHLIVTTPQMLASTNDYKSLFRYIEFAYLIVDEAHSLKNADSQRHKALHRKVNSDSRLLLTGTPVQNALRELLNLYLFVITEDQVVPEQLGAALQVFADILDWQKKTRTEGKEKKGHKNEVLRNMEADLVDSGEMEPEVLCLRRMIVPFVLRRLKDEVLSDLPKKINIVERCEMRGLQRRLYQKEVRSMKSDLATRLAELGDKPDSAADKETANGKGPAEKVGAEKEGEKEQEGEGSRVKDEDEDVVMGDGENEKGGEEAGGAVDIAEEGGVGRNGETAGEEAAAVQVVDLEGGEGEAGQPEETGKKKKKNSISAVAPRMGLRSQRRSLEAAGLAVADEAAPLEGLLPEKTRRTRKGTGTGDQDGDSDGEKKEKEGDGKEGKNTTFVNSFLARLRRVCNHPLLMQHLFGDDKIQRVVTFLNDRVDGYTGHPRHRVEELVRGMSDFELHQLILDFPALKDLRIPPARFLQSAKFRRVLQLCKEHQEAGKKILLFSQFTLCLDLLETTLHFHMPELQYVRLDGSTAVDIRSELVREFSENKDVTAFLLSTRAGGLGLNLVAATSVVLIDQDWNPHTDRQAEDRVHRLGQTRDVTVYRLVCKDSLEESILHTCQQKLALDSAFGGNTAALQAAIADASARALEALEEDDLVEDGRGEQEEEEEIRDSIEVIIDGDGEGPSASASSSSAAAAASGEMLLPPSTPNGLQGDSDDSEDVPLTLNKTSEKKQKEKKKKTPKSKGSSKSEKPEGRDSEKKESKKKKKKSSSTAPELLSPFQEQ</sequence>
<dbReference type="InterPro" id="IPR027417">
    <property type="entry name" value="P-loop_NTPase"/>
</dbReference>
<dbReference type="InterPro" id="IPR038718">
    <property type="entry name" value="SNF2-like_sf"/>
</dbReference>
<reference evidence="5" key="1">
    <citation type="submission" date="2014-11" db="EMBL/GenBank/DDBJ databases">
        <authorList>
            <person name="Otto D Thomas"/>
            <person name="Naeem Raeece"/>
        </authorList>
    </citation>
    <scope>NUCLEOTIDE SEQUENCE</scope>
</reference>
<dbReference type="Gene3D" id="3.40.50.10810">
    <property type="entry name" value="Tandem AAA-ATPase domain"/>
    <property type="match status" value="1"/>
</dbReference>
<feature type="domain" description="Helicase ATP-binding" evidence="3">
    <location>
        <begin position="254"/>
        <end position="429"/>
    </location>
</feature>
<dbReference type="InterPro" id="IPR001650">
    <property type="entry name" value="Helicase_C-like"/>
</dbReference>
<dbReference type="SMART" id="SM00490">
    <property type="entry name" value="HELICc"/>
    <property type="match status" value="1"/>
</dbReference>
<feature type="compositionally biased region" description="Basic and acidic residues" evidence="2">
    <location>
        <begin position="1086"/>
        <end position="1100"/>
    </location>
</feature>
<dbReference type="InterPro" id="IPR014001">
    <property type="entry name" value="Helicase_ATP-bd"/>
</dbReference>